<reference evidence="1" key="1">
    <citation type="submission" date="2022-11" db="EMBL/GenBank/DDBJ databases">
        <title>Genome Resource of Sclerotinia nivalis Strain SnTB1, a Plant Pathogen Isolated from American Ginseng.</title>
        <authorList>
            <person name="Fan S."/>
        </authorList>
    </citation>
    <scope>NUCLEOTIDE SEQUENCE</scope>
    <source>
        <strain evidence="1">SnTB1</strain>
    </source>
</reference>
<organism evidence="1 2">
    <name type="scientific">Sclerotinia nivalis</name>
    <dbReference type="NCBI Taxonomy" id="352851"/>
    <lineage>
        <taxon>Eukaryota</taxon>
        <taxon>Fungi</taxon>
        <taxon>Dikarya</taxon>
        <taxon>Ascomycota</taxon>
        <taxon>Pezizomycotina</taxon>
        <taxon>Leotiomycetes</taxon>
        <taxon>Helotiales</taxon>
        <taxon>Sclerotiniaceae</taxon>
        <taxon>Sclerotinia</taxon>
    </lineage>
</organism>
<dbReference type="AlphaFoldDB" id="A0A9X0A827"/>
<evidence type="ECO:0008006" key="3">
    <source>
        <dbReference type="Google" id="ProtNLM"/>
    </source>
</evidence>
<comment type="caution">
    <text evidence="1">The sequence shown here is derived from an EMBL/GenBank/DDBJ whole genome shotgun (WGS) entry which is preliminary data.</text>
</comment>
<dbReference type="OrthoDB" id="3526343at2759"/>
<keyword evidence="2" id="KW-1185">Reference proteome</keyword>
<protein>
    <recommendedName>
        <fullName evidence="3">F-box domain-containing protein</fullName>
    </recommendedName>
</protein>
<name>A0A9X0A827_9HELO</name>
<evidence type="ECO:0000313" key="1">
    <source>
        <dbReference type="EMBL" id="KAJ8057965.1"/>
    </source>
</evidence>
<dbReference type="EMBL" id="JAPEIS010000018">
    <property type="protein sequence ID" value="KAJ8057965.1"/>
    <property type="molecule type" value="Genomic_DNA"/>
</dbReference>
<accession>A0A9X0A827</accession>
<dbReference type="Proteomes" id="UP001152300">
    <property type="component" value="Unassembled WGS sequence"/>
</dbReference>
<sequence>MPSSNVSGLCLQKQNQQKNKDDIEVEDTIISPLVEGSSEAAGAFKDVPPEITAMIMAKLDLISQICFSLTGSRFRQVFKGFAAFDQYLLGHRSRCNHALGCYSARLSVPLSIQVSKCEEFIYDLDSGCSASMPLDYSSVEWGPTLADYLWDEPFFWSGGAQWCHGCYRILPPTSWDRCDFEKDLWDHVEGPSVGKEEPHKLITNLLARALIRGVERGSQDYATISNPAKFLQQILEVDEVTVYQSRENDIDHSLCTKCRIKRIVTDNGRRQEAWTGEKQDLEAPGKEADGVAMNGVRRLSWESHICADMLSIGQLHGWMCFVLWKDVLRECGLFVKEYERVELSCRRSQPTKTPENQNPELEWGAGFEEIFGDDWAEIVGGLDFWDM</sequence>
<evidence type="ECO:0000313" key="2">
    <source>
        <dbReference type="Proteomes" id="UP001152300"/>
    </source>
</evidence>
<gene>
    <name evidence="1" type="ORF">OCU04_013138</name>
</gene>
<proteinExistence type="predicted"/>